<dbReference type="EMBL" id="GBRH01278390">
    <property type="protein sequence ID" value="JAD19505.1"/>
    <property type="molecule type" value="Transcribed_RNA"/>
</dbReference>
<proteinExistence type="predicted"/>
<accession>A0A0A8Y2N8</accession>
<dbReference type="AlphaFoldDB" id="A0A0A8Y2N8"/>
<protein>
    <submittedName>
        <fullName evidence="1">Uncharacterized protein</fullName>
    </submittedName>
</protein>
<evidence type="ECO:0000313" key="1">
    <source>
        <dbReference type="EMBL" id="JAD19505.1"/>
    </source>
</evidence>
<reference evidence="1" key="1">
    <citation type="submission" date="2014-09" db="EMBL/GenBank/DDBJ databases">
        <authorList>
            <person name="Magalhaes I.L.F."/>
            <person name="Oliveira U."/>
            <person name="Santos F.R."/>
            <person name="Vidigal T.H.D.A."/>
            <person name="Brescovit A.D."/>
            <person name="Santos A.J."/>
        </authorList>
    </citation>
    <scope>NUCLEOTIDE SEQUENCE</scope>
    <source>
        <tissue evidence="1">Shoot tissue taken approximately 20 cm above the soil surface</tissue>
    </source>
</reference>
<organism evidence="1">
    <name type="scientific">Arundo donax</name>
    <name type="common">Giant reed</name>
    <name type="synonym">Donax arundinaceus</name>
    <dbReference type="NCBI Taxonomy" id="35708"/>
    <lineage>
        <taxon>Eukaryota</taxon>
        <taxon>Viridiplantae</taxon>
        <taxon>Streptophyta</taxon>
        <taxon>Embryophyta</taxon>
        <taxon>Tracheophyta</taxon>
        <taxon>Spermatophyta</taxon>
        <taxon>Magnoliopsida</taxon>
        <taxon>Liliopsida</taxon>
        <taxon>Poales</taxon>
        <taxon>Poaceae</taxon>
        <taxon>PACMAD clade</taxon>
        <taxon>Arundinoideae</taxon>
        <taxon>Arundineae</taxon>
        <taxon>Arundo</taxon>
    </lineage>
</organism>
<name>A0A0A8Y2N8_ARUDO</name>
<sequence>MMCWFDVTCDAYTSLIWFMQLCFCCLN</sequence>
<reference evidence="1" key="2">
    <citation type="journal article" date="2015" name="Data Brief">
        <title>Shoot transcriptome of the giant reed, Arundo donax.</title>
        <authorList>
            <person name="Barrero R.A."/>
            <person name="Guerrero F.D."/>
            <person name="Moolhuijzen P."/>
            <person name="Goolsby J.A."/>
            <person name="Tidwell J."/>
            <person name="Bellgard S.E."/>
            <person name="Bellgard M.I."/>
        </authorList>
    </citation>
    <scope>NUCLEOTIDE SEQUENCE</scope>
    <source>
        <tissue evidence="1">Shoot tissue taken approximately 20 cm above the soil surface</tissue>
    </source>
</reference>